<reference evidence="1 2" key="1">
    <citation type="journal article" date="2019" name="PLoS ONE">
        <title>Pup mortality in New Zealand sea lions (Phocarctos hookeri) at Enderby Island, Auckland Islands, 2013-18.</title>
        <authorList>
            <person name="Michael S.A."/>
            <person name="Hayman D.T.S."/>
            <person name="Gray R."/>
            <person name="Zhang J."/>
            <person name="Rogers L."/>
            <person name="Roe W.D."/>
        </authorList>
    </citation>
    <scope>NUCLEOTIDE SEQUENCE [LARGE SCALE GENOMIC DNA]</scope>
    <source>
        <strain evidence="1 2">SM868</strain>
    </source>
</reference>
<evidence type="ECO:0000313" key="1">
    <source>
        <dbReference type="EMBL" id="MUG33581.1"/>
    </source>
</evidence>
<organism evidence="1 2">
    <name type="scientific">Psychrobacter sanguinis</name>
    <dbReference type="NCBI Taxonomy" id="861445"/>
    <lineage>
        <taxon>Bacteria</taxon>
        <taxon>Pseudomonadati</taxon>
        <taxon>Pseudomonadota</taxon>
        <taxon>Gammaproteobacteria</taxon>
        <taxon>Moraxellales</taxon>
        <taxon>Moraxellaceae</taxon>
        <taxon>Psychrobacter</taxon>
    </lineage>
</organism>
<keyword evidence="2" id="KW-1185">Reference proteome</keyword>
<dbReference type="SUPFAM" id="SSF89919">
    <property type="entry name" value="Ribosome-binding factor A, RbfA"/>
    <property type="match status" value="1"/>
</dbReference>
<dbReference type="EMBL" id="WFKQ01000179">
    <property type="protein sequence ID" value="MUG33581.1"/>
    <property type="molecule type" value="Genomic_DNA"/>
</dbReference>
<comment type="caution">
    <text evidence="1">The sequence shown here is derived from an EMBL/GenBank/DDBJ whole genome shotgun (WGS) entry which is preliminary data.</text>
</comment>
<dbReference type="AlphaFoldDB" id="A0A844M3R6"/>
<dbReference type="Proteomes" id="UP000442109">
    <property type="component" value="Unassembled WGS sequence"/>
</dbReference>
<proteinExistence type="predicted"/>
<name>A0A844M3R6_9GAMM</name>
<dbReference type="InterPro" id="IPR023799">
    <property type="entry name" value="RbfA_dom_sf"/>
</dbReference>
<evidence type="ECO:0000313" key="2">
    <source>
        <dbReference type="Proteomes" id="UP000442109"/>
    </source>
</evidence>
<feature type="non-terminal residue" evidence="1">
    <location>
        <position position="57"/>
    </location>
</feature>
<sequence>MNPSEIKKLRTESILKELIPEALANLDDENLKNLCVVDVECKKGRYDAFVYLDKMFF</sequence>
<accession>A0A844M3R6</accession>
<gene>
    <name evidence="1" type="ORF">GB996_12445</name>
</gene>
<protein>
    <submittedName>
        <fullName evidence="1">Ribosome-binding factor A</fullName>
    </submittedName>
</protein>